<proteinExistence type="predicted"/>
<name>A0A975KA47_9SPHN</name>
<evidence type="ECO:0000313" key="3">
    <source>
        <dbReference type="Proteomes" id="UP000681425"/>
    </source>
</evidence>
<dbReference type="KEGG" id="spph:KFK14_07010"/>
<keyword evidence="3" id="KW-1185">Reference proteome</keyword>
<sequence>MPKMSERDKLADLVEREKKLAGEIAATRKRLRDRYAAIVTALPVEDLQVTEREFRDLVGHVLRLGGAAALAALKGASAVSDAARSGKSPAASLPAKGDGGAAVGSSVGA</sequence>
<evidence type="ECO:0000313" key="2">
    <source>
        <dbReference type="EMBL" id="QUT07159.1"/>
    </source>
</evidence>
<evidence type="ECO:0000256" key="1">
    <source>
        <dbReference type="SAM" id="MobiDB-lite"/>
    </source>
</evidence>
<dbReference type="Proteomes" id="UP000681425">
    <property type="component" value="Chromosome"/>
</dbReference>
<feature type="region of interest" description="Disordered" evidence="1">
    <location>
        <begin position="83"/>
        <end position="109"/>
    </location>
</feature>
<dbReference type="RefSeq" id="WP_212610368.1">
    <property type="nucleotide sequence ID" value="NZ_CP073910.1"/>
</dbReference>
<organism evidence="2 3">
    <name type="scientific">Sphingobium phenoxybenzoativorans</name>
    <dbReference type="NCBI Taxonomy" id="1592790"/>
    <lineage>
        <taxon>Bacteria</taxon>
        <taxon>Pseudomonadati</taxon>
        <taxon>Pseudomonadota</taxon>
        <taxon>Alphaproteobacteria</taxon>
        <taxon>Sphingomonadales</taxon>
        <taxon>Sphingomonadaceae</taxon>
        <taxon>Sphingobium</taxon>
    </lineage>
</organism>
<dbReference type="AlphaFoldDB" id="A0A975KA47"/>
<protein>
    <submittedName>
        <fullName evidence="2">Uncharacterized protein</fullName>
    </submittedName>
</protein>
<dbReference type="EMBL" id="CP073910">
    <property type="protein sequence ID" value="QUT07159.1"/>
    <property type="molecule type" value="Genomic_DNA"/>
</dbReference>
<accession>A0A975KA47</accession>
<gene>
    <name evidence="2" type="ORF">KFK14_07010</name>
</gene>
<reference evidence="2" key="1">
    <citation type="submission" date="2021-04" db="EMBL/GenBank/DDBJ databases">
        <title>Isolation of p-tert-butylphenol degrading bacteria Sphingobium phenoxybenzoativorans Tas13 from active sludge.</title>
        <authorList>
            <person name="Li Y."/>
        </authorList>
    </citation>
    <scope>NUCLEOTIDE SEQUENCE</scope>
    <source>
        <strain evidence="2">Tas13</strain>
    </source>
</reference>